<name>A0A9P5RRZ4_9FUNG</name>
<dbReference type="Proteomes" id="UP000748756">
    <property type="component" value="Unassembled WGS sequence"/>
</dbReference>
<feature type="transmembrane region" description="Helical" evidence="5">
    <location>
        <begin position="75"/>
        <end position="97"/>
    </location>
</feature>
<dbReference type="OrthoDB" id="2156690at2759"/>
<keyword evidence="2 5" id="KW-0812">Transmembrane</keyword>
<protein>
    <recommendedName>
        <fullName evidence="8">Tetraspanin Tsp2</fullName>
    </recommendedName>
</protein>
<evidence type="ECO:0000256" key="5">
    <source>
        <dbReference type="SAM" id="Phobius"/>
    </source>
</evidence>
<comment type="subcellular location">
    <subcellularLocation>
        <location evidence="1">Membrane</location>
        <topology evidence="1">Multi-pass membrane protein</topology>
    </subcellularLocation>
</comment>
<evidence type="ECO:0000313" key="7">
    <source>
        <dbReference type="Proteomes" id="UP000748756"/>
    </source>
</evidence>
<evidence type="ECO:0008006" key="8">
    <source>
        <dbReference type="Google" id="ProtNLM"/>
    </source>
</evidence>
<dbReference type="EMBL" id="JAAAUQ010001348">
    <property type="protein sequence ID" value="KAF9139942.1"/>
    <property type="molecule type" value="Genomic_DNA"/>
</dbReference>
<keyword evidence="4 5" id="KW-0472">Membrane</keyword>
<accession>A0A9P5RRZ4</accession>
<evidence type="ECO:0000313" key="6">
    <source>
        <dbReference type="EMBL" id="KAF9139942.1"/>
    </source>
</evidence>
<feature type="transmembrane region" description="Helical" evidence="5">
    <location>
        <begin position="104"/>
        <end position="126"/>
    </location>
</feature>
<sequence length="244" mass="28448">MSPAPEPNYILTQTDATLEGLAQRWYAYQAVVKKSYAEDPFYKRWTRSKWILLFSALLLLGYSAVILYFSLTYILLMSLAGSVFGILSALVGLVGIFRENRIWLSYYTIMLWPGFALYVAVGYIAFRRAKQHLRAHIKDEWLTEYTREQRLIVQRNLFCCGFQDPTYFAEYDMRCFPMTTLPGCQHKYSLFEKDLLTSLWTWSFAVAPIHLFVMVVALLCSNHVNRLLRSARPGLVSFRDKKQQ</sequence>
<dbReference type="Pfam" id="PF00335">
    <property type="entry name" value="Tetraspanin"/>
    <property type="match status" value="1"/>
</dbReference>
<dbReference type="AlphaFoldDB" id="A0A9P5RRZ4"/>
<comment type="caution">
    <text evidence="6">The sequence shown here is derived from an EMBL/GenBank/DDBJ whole genome shotgun (WGS) entry which is preliminary data.</text>
</comment>
<evidence type="ECO:0000256" key="1">
    <source>
        <dbReference type="ARBA" id="ARBA00004141"/>
    </source>
</evidence>
<evidence type="ECO:0000256" key="2">
    <source>
        <dbReference type="ARBA" id="ARBA00022692"/>
    </source>
</evidence>
<gene>
    <name evidence="6" type="ORF">BG015_001848</name>
</gene>
<keyword evidence="7" id="KW-1185">Reference proteome</keyword>
<dbReference type="GO" id="GO:0016020">
    <property type="term" value="C:membrane"/>
    <property type="evidence" value="ECO:0007669"/>
    <property type="project" value="UniProtKB-SubCell"/>
</dbReference>
<feature type="transmembrane region" description="Helical" evidence="5">
    <location>
        <begin position="50"/>
        <end position="69"/>
    </location>
</feature>
<proteinExistence type="predicted"/>
<reference evidence="6" key="1">
    <citation type="journal article" date="2020" name="Fungal Divers.">
        <title>Resolving the Mortierellaceae phylogeny through synthesis of multi-gene phylogenetics and phylogenomics.</title>
        <authorList>
            <person name="Vandepol N."/>
            <person name="Liber J."/>
            <person name="Desiro A."/>
            <person name="Na H."/>
            <person name="Kennedy M."/>
            <person name="Barry K."/>
            <person name="Grigoriev I.V."/>
            <person name="Miller A.N."/>
            <person name="O'Donnell K."/>
            <person name="Stajich J.E."/>
            <person name="Bonito G."/>
        </authorList>
    </citation>
    <scope>NUCLEOTIDE SEQUENCE</scope>
    <source>
        <strain evidence="6">NRRL 6426</strain>
    </source>
</reference>
<evidence type="ECO:0000256" key="4">
    <source>
        <dbReference type="ARBA" id="ARBA00023136"/>
    </source>
</evidence>
<evidence type="ECO:0000256" key="3">
    <source>
        <dbReference type="ARBA" id="ARBA00022989"/>
    </source>
</evidence>
<keyword evidence="3 5" id="KW-1133">Transmembrane helix</keyword>
<feature type="transmembrane region" description="Helical" evidence="5">
    <location>
        <begin position="199"/>
        <end position="220"/>
    </location>
</feature>
<organism evidence="6 7">
    <name type="scientific">Linnemannia schmuckeri</name>
    <dbReference type="NCBI Taxonomy" id="64567"/>
    <lineage>
        <taxon>Eukaryota</taxon>
        <taxon>Fungi</taxon>
        <taxon>Fungi incertae sedis</taxon>
        <taxon>Mucoromycota</taxon>
        <taxon>Mortierellomycotina</taxon>
        <taxon>Mortierellomycetes</taxon>
        <taxon>Mortierellales</taxon>
        <taxon>Mortierellaceae</taxon>
        <taxon>Linnemannia</taxon>
    </lineage>
</organism>
<dbReference type="InterPro" id="IPR018499">
    <property type="entry name" value="Tetraspanin/Peripherin"/>
</dbReference>